<dbReference type="CDD" id="cd06173">
    <property type="entry name" value="MFS_MefA_like"/>
    <property type="match status" value="1"/>
</dbReference>
<dbReference type="PANTHER" id="PTHR23513">
    <property type="entry name" value="INTEGRAL MEMBRANE EFFLUX PROTEIN-RELATED"/>
    <property type="match status" value="1"/>
</dbReference>
<comment type="subcellular location">
    <subcellularLocation>
        <location evidence="1">Cell membrane</location>
        <topology evidence="1">Multi-pass membrane protein</topology>
    </subcellularLocation>
</comment>
<keyword evidence="8" id="KW-1185">Reference proteome</keyword>
<keyword evidence="5 6" id="KW-0472">Membrane</keyword>
<dbReference type="EMBL" id="CP033433">
    <property type="protein sequence ID" value="AYQ73877.1"/>
    <property type="molecule type" value="Genomic_DNA"/>
</dbReference>
<feature type="transmembrane region" description="Helical" evidence="6">
    <location>
        <begin position="138"/>
        <end position="160"/>
    </location>
</feature>
<feature type="transmembrane region" description="Helical" evidence="6">
    <location>
        <begin position="166"/>
        <end position="184"/>
    </location>
</feature>
<accession>A0A3G3K1F1</accession>
<evidence type="ECO:0000256" key="5">
    <source>
        <dbReference type="ARBA" id="ARBA00023136"/>
    </source>
</evidence>
<protein>
    <submittedName>
        <fullName evidence="7">MFS transporter</fullName>
    </submittedName>
</protein>
<proteinExistence type="predicted"/>
<feature type="transmembrane region" description="Helical" evidence="6">
    <location>
        <begin position="68"/>
        <end position="87"/>
    </location>
</feature>
<feature type="transmembrane region" description="Helical" evidence="6">
    <location>
        <begin position="254"/>
        <end position="273"/>
    </location>
</feature>
<evidence type="ECO:0000256" key="2">
    <source>
        <dbReference type="ARBA" id="ARBA00022475"/>
    </source>
</evidence>
<feature type="transmembrane region" description="Helical" evidence="6">
    <location>
        <begin position="36"/>
        <end position="61"/>
    </location>
</feature>
<gene>
    <name evidence="7" type="ORF">EAV92_15600</name>
</gene>
<evidence type="ECO:0000256" key="6">
    <source>
        <dbReference type="SAM" id="Phobius"/>
    </source>
</evidence>
<dbReference type="Gene3D" id="1.20.1250.20">
    <property type="entry name" value="MFS general substrate transporter like domains"/>
    <property type="match status" value="1"/>
</dbReference>
<name>A0A3G3K1F1_9BACL</name>
<dbReference type="Proteomes" id="UP000269097">
    <property type="component" value="Chromosome"/>
</dbReference>
<sequence>MKRFRFLLSGQALSTLGDILYILALVTTLYRQSGSAAVAALFPLLRVIGMTAGSLAAPLVLGRFRLGSLLAVCLLIQAGGLAALAAYLDAAGAGARTEWLTGTVFVLSVLEGVAGPVRSSLLPRLVEKDRLLKANGTMGAVVEACSLAGWAFGAVVVSGLGAGPSLWTSAGLLLLAGGFAVATGNPVASGADEAESGDAGASKSFLAGWRTLLRIPALRLVVWMDAWEGLFASAFAGALLLVFAQERLHAGEVWWGWMNGAFCAGLILANAFFGRLSARRPSGGMSGLLLGGGAGMALAVWVFSFSRHPGFALGIMLLIGVAESAKGLASRTLLQLASPAREMPSVFAAQSAVISGLYGISLLLTGWLADRYGIRLIYVCAAAGYFIAFLGAFRYRKTVREVTLKDVEMQA</sequence>
<keyword evidence="4 6" id="KW-1133">Transmembrane helix</keyword>
<feature type="transmembrane region" description="Helical" evidence="6">
    <location>
        <begin position="99"/>
        <end position="117"/>
    </location>
</feature>
<keyword evidence="2" id="KW-1003">Cell membrane</keyword>
<evidence type="ECO:0000256" key="1">
    <source>
        <dbReference type="ARBA" id="ARBA00004651"/>
    </source>
</evidence>
<dbReference type="RefSeq" id="WP_123041961.1">
    <property type="nucleotide sequence ID" value="NZ_CP033433.1"/>
</dbReference>
<evidence type="ECO:0000313" key="8">
    <source>
        <dbReference type="Proteomes" id="UP000269097"/>
    </source>
</evidence>
<feature type="transmembrane region" description="Helical" evidence="6">
    <location>
        <begin position="375"/>
        <end position="395"/>
    </location>
</feature>
<feature type="transmembrane region" description="Helical" evidence="6">
    <location>
        <begin position="311"/>
        <end position="334"/>
    </location>
</feature>
<keyword evidence="3 6" id="KW-0812">Transmembrane</keyword>
<evidence type="ECO:0000256" key="3">
    <source>
        <dbReference type="ARBA" id="ARBA00022692"/>
    </source>
</evidence>
<feature type="transmembrane region" description="Helical" evidence="6">
    <location>
        <begin position="285"/>
        <end position="305"/>
    </location>
</feature>
<dbReference type="KEGG" id="coh:EAV92_15600"/>
<dbReference type="GO" id="GO:0005886">
    <property type="term" value="C:plasma membrane"/>
    <property type="evidence" value="ECO:0007669"/>
    <property type="project" value="UniProtKB-SubCell"/>
</dbReference>
<evidence type="ECO:0000313" key="7">
    <source>
        <dbReference type="EMBL" id="AYQ73877.1"/>
    </source>
</evidence>
<evidence type="ECO:0000256" key="4">
    <source>
        <dbReference type="ARBA" id="ARBA00022989"/>
    </source>
</evidence>
<dbReference type="Pfam" id="PF07690">
    <property type="entry name" value="MFS_1"/>
    <property type="match status" value="1"/>
</dbReference>
<feature type="transmembrane region" description="Helical" evidence="6">
    <location>
        <begin position="346"/>
        <end position="369"/>
    </location>
</feature>
<dbReference type="PANTHER" id="PTHR23513:SF19">
    <property type="entry name" value="MAJOR FACILITATOR SUPERFAMILY (MFS) PROFILE DOMAIN-CONTAINING PROTEIN"/>
    <property type="match status" value="1"/>
</dbReference>
<dbReference type="InterPro" id="IPR011701">
    <property type="entry name" value="MFS"/>
</dbReference>
<dbReference type="GO" id="GO:0022857">
    <property type="term" value="F:transmembrane transporter activity"/>
    <property type="evidence" value="ECO:0007669"/>
    <property type="project" value="InterPro"/>
</dbReference>
<organism evidence="7 8">
    <name type="scientific">Cohnella candidum</name>
    <dbReference type="NCBI Taxonomy" id="2674991"/>
    <lineage>
        <taxon>Bacteria</taxon>
        <taxon>Bacillati</taxon>
        <taxon>Bacillota</taxon>
        <taxon>Bacilli</taxon>
        <taxon>Bacillales</taxon>
        <taxon>Paenibacillaceae</taxon>
        <taxon>Cohnella</taxon>
    </lineage>
</organism>
<feature type="transmembrane region" description="Helical" evidence="6">
    <location>
        <begin position="220"/>
        <end position="242"/>
    </location>
</feature>
<dbReference type="SUPFAM" id="SSF103473">
    <property type="entry name" value="MFS general substrate transporter"/>
    <property type="match status" value="1"/>
</dbReference>
<dbReference type="AlphaFoldDB" id="A0A3G3K1F1"/>
<feature type="transmembrane region" description="Helical" evidence="6">
    <location>
        <begin position="12"/>
        <end position="30"/>
    </location>
</feature>
<dbReference type="InterPro" id="IPR036259">
    <property type="entry name" value="MFS_trans_sf"/>
</dbReference>
<reference evidence="7 8" key="1">
    <citation type="submission" date="2018-10" db="EMBL/GenBank/DDBJ databases">
        <title>Genome Sequence of Cohnella sp.</title>
        <authorList>
            <person name="Srinivasan S."/>
            <person name="Kim M.K."/>
        </authorList>
    </citation>
    <scope>NUCLEOTIDE SEQUENCE [LARGE SCALE GENOMIC DNA]</scope>
    <source>
        <strain evidence="7 8">18JY8-7</strain>
    </source>
</reference>